<evidence type="ECO:0000313" key="5">
    <source>
        <dbReference type="EMBL" id="AET37902.1"/>
    </source>
</evidence>
<dbReference type="SUPFAM" id="SSF48403">
    <property type="entry name" value="Ankyrin repeat"/>
    <property type="match status" value="1"/>
</dbReference>
<dbReference type="Pfam" id="PF12796">
    <property type="entry name" value="Ank_2"/>
    <property type="match status" value="1"/>
</dbReference>
<feature type="compositionally biased region" description="Polar residues" evidence="4">
    <location>
        <begin position="193"/>
        <end position="202"/>
    </location>
</feature>
<dbReference type="GO" id="GO:0034599">
    <property type="term" value="P:cellular response to oxidative stress"/>
    <property type="evidence" value="ECO:0007669"/>
    <property type="project" value="EnsemblFungi"/>
</dbReference>
<protein>
    <submittedName>
        <fullName evidence="5">Uncharacterized protein</fullName>
    </submittedName>
</protein>
<evidence type="ECO:0000256" key="3">
    <source>
        <dbReference type="PROSITE-ProRule" id="PRU00023"/>
    </source>
</evidence>
<keyword evidence="6" id="KW-1185">Reference proteome</keyword>
<dbReference type="OrthoDB" id="10057496at2759"/>
<dbReference type="InterPro" id="IPR036770">
    <property type="entry name" value="Ankyrin_rpt-contain_sf"/>
</dbReference>
<proteinExistence type="predicted"/>
<dbReference type="KEGG" id="erc:Ecym_2150"/>
<dbReference type="HOGENOM" id="CLU_000134_20_0_1"/>
<feature type="repeat" description="ANK" evidence="3">
    <location>
        <begin position="88"/>
        <end position="108"/>
    </location>
</feature>
<sequence length="202" mass="22625">MGLHELPLDPEDQESVVLDARAGDLEGLKEIFTQVIHPKLLVSCRDPTTKSTPLHMAAANGHLDVVKYLLSLVQPSYQAEWVNMQNETGNTALHWASLNGNLDIVKLLCEEYKANPFIRNNFDHDAIFEAEKSGKEEVETYYLQKYDVEPEQDENQEMTSSAKTGSINPSNVEITEGTEIEQANKEATEALTEETSNMKLSE</sequence>
<keyword evidence="2 3" id="KW-0040">ANK repeat</keyword>
<dbReference type="InParanoid" id="G8JNI6"/>
<dbReference type="InterPro" id="IPR002110">
    <property type="entry name" value="Ankyrin_rpt"/>
</dbReference>
<dbReference type="STRING" id="931890.G8JNI6"/>
<dbReference type="RefSeq" id="XP_003644719.1">
    <property type="nucleotide sequence ID" value="XM_003644671.1"/>
</dbReference>
<dbReference type="SMART" id="SM00248">
    <property type="entry name" value="ANK"/>
    <property type="match status" value="2"/>
</dbReference>
<evidence type="ECO:0000256" key="1">
    <source>
        <dbReference type="ARBA" id="ARBA00022737"/>
    </source>
</evidence>
<dbReference type="FunCoup" id="G8JNI6">
    <property type="interactions" value="64"/>
</dbReference>
<keyword evidence="1" id="KW-0677">Repeat</keyword>
<feature type="repeat" description="ANK" evidence="3">
    <location>
        <begin position="49"/>
        <end position="71"/>
    </location>
</feature>
<dbReference type="GO" id="GO:0005634">
    <property type="term" value="C:nucleus"/>
    <property type="evidence" value="ECO:0007669"/>
    <property type="project" value="EnsemblFungi"/>
</dbReference>
<dbReference type="GO" id="GO:0042274">
    <property type="term" value="P:ribosomal small subunit biogenesis"/>
    <property type="evidence" value="ECO:0007669"/>
    <property type="project" value="EnsemblFungi"/>
</dbReference>
<reference evidence="6" key="1">
    <citation type="journal article" date="2012" name="G3 (Bethesda)">
        <title>Pichia sorbitophila, an interspecies yeast hybrid reveals early steps of genome resolution following polyploidization.</title>
        <authorList>
            <person name="Leh Louis V."/>
            <person name="Despons L."/>
            <person name="Friedrich A."/>
            <person name="Martin T."/>
            <person name="Durrens P."/>
            <person name="Casaregola S."/>
            <person name="Neuveglise C."/>
            <person name="Fairhead C."/>
            <person name="Marck C."/>
            <person name="Cruz J.A."/>
            <person name="Straub M.L."/>
            <person name="Kugler V."/>
            <person name="Sacerdot C."/>
            <person name="Uzunov Z."/>
            <person name="Thierry A."/>
            <person name="Weiss S."/>
            <person name="Bleykasten C."/>
            <person name="De Montigny J."/>
            <person name="Jacques N."/>
            <person name="Jung P."/>
            <person name="Lemaire M."/>
            <person name="Mallet S."/>
            <person name="Morel G."/>
            <person name="Richard G.F."/>
            <person name="Sarkar A."/>
            <person name="Savel G."/>
            <person name="Schacherer J."/>
            <person name="Seret M.L."/>
            <person name="Talla E."/>
            <person name="Samson G."/>
            <person name="Jubin C."/>
            <person name="Poulain J."/>
            <person name="Vacherie B."/>
            <person name="Barbe V."/>
            <person name="Pelletier E."/>
            <person name="Sherman D.J."/>
            <person name="Westhof E."/>
            <person name="Weissenbach J."/>
            <person name="Baret P.V."/>
            <person name="Wincker P."/>
            <person name="Gaillardin C."/>
            <person name="Dujon B."/>
            <person name="Souciet J.L."/>
        </authorList>
    </citation>
    <scope>NUCLEOTIDE SEQUENCE [LARGE SCALE GENOMIC DNA]</scope>
    <source>
        <strain evidence="6">CBS 270.75 / DBVPG 7215 / KCTC 17166 / NRRL Y-17582</strain>
    </source>
</reference>
<dbReference type="OMA" id="EAENVGW"/>
<dbReference type="PROSITE" id="PS50297">
    <property type="entry name" value="ANK_REP_REGION"/>
    <property type="match status" value="2"/>
</dbReference>
<evidence type="ECO:0000256" key="2">
    <source>
        <dbReference type="ARBA" id="ARBA00023043"/>
    </source>
</evidence>
<feature type="compositionally biased region" description="Polar residues" evidence="4">
    <location>
        <begin position="157"/>
        <end position="173"/>
    </location>
</feature>
<dbReference type="AlphaFoldDB" id="G8JNI6"/>
<evidence type="ECO:0000256" key="4">
    <source>
        <dbReference type="SAM" id="MobiDB-lite"/>
    </source>
</evidence>
<organism evidence="5 6">
    <name type="scientific">Eremothecium cymbalariae (strain CBS 270.75 / DBVPG 7215 / KCTC 17166 / NRRL Y-17582)</name>
    <name type="common">Yeast</name>
    <dbReference type="NCBI Taxonomy" id="931890"/>
    <lineage>
        <taxon>Eukaryota</taxon>
        <taxon>Fungi</taxon>
        <taxon>Dikarya</taxon>
        <taxon>Ascomycota</taxon>
        <taxon>Saccharomycotina</taxon>
        <taxon>Saccharomycetes</taxon>
        <taxon>Saccharomycetales</taxon>
        <taxon>Saccharomycetaceae</taxon>
        <taxon>Eremothecium</taxon>
    </lineage>
</organism>
<dbReference type="EMBL" id="CP002498">
    <property type="protein sequence ID" value="AET37902.1"/>
    <property type="molecule type" value="Genomic_DNA"/>
</dbReference>
<dbReference type="GeneID" id="11470523"/>
<dbReference type="GO" id="GO:0000056">
    <property type="term" value="P:ribosomal small subunit export from nucleus"/>
    <property type="evidence" value="ECO:0007669"/>
    <property type="project" value="EnsemblFungi"/>
</dbReference>
<accession>G8JNI6</accession>
<dbReference type="PROSITE" id="PS50088">
    <property type="entry name" value="ANK_REPEAT"/>
    <property type="match status" value="2"/>
</dbReference>
<dbReference type="Proteomes" id="UP000006790">
    <property type="component" value="Chromosome 2"/>
</dbReference>
<dbReference type="eggNOG" id="KOG0504">
    <property type="taxonomic scope" value="Eukaryota"/>
</dbReference>
<dbReference type="GO" id="GO:0006970">
    <property type="term" value="P:response to osmotic stress"/>
    <property type="evidence" value="ECO:0007669"/>
    <property type="project" value="EnsemblFungi"/>
</dbReference>
<dbReference type="PANTHER" id="PTHR24173">
    <property type="entry name" value="ANKYRIN REPEAT CONTAINING"/>
    <property type="match status" value="1"/>
</dbReference>
<name>G8JNI6_ERECY</name>
<gene>
    <name evidence="5" type="ordered locus">Ecym_2150</name>
</gene>
<dbReference type="Gene3D" id="1.25.40.20">
    <property type="entry name" value="Ankyrin repeat-containing domain"/>
    <property type="match status" value="1"/>
</dbReference>
<dbReference type="PANTHER" id="PTHR24173:SF74">
    <property type="entry name" value="ANKYRIN REPEAT DOMAIN-CONTAINING PROTEIN 16"/>
    <property type="match status" value="1"/>
</dbReference>
<evidence type="ECO:0000313" key="6">
    <source>
        <dbReference type="Proteomes" id="UP000006790"/>
    </source>
</evidence>
<dbReference type="GO" id="GO:0051082">
    <property type="term" value="F:unfolded protein binding"/>
    <property type="evidence" value="ECO:0007669"/>
    <property type="project" value="EnsemblFungi"/>
</dbReference>
<dbReference type="GO" id="GO:0032880">
    <property type="term" value="P:regulation of protein localization"/>
    <property type="evidence" value="ECO:0007669"/>
    <property type="project" value="EnsemblFungi"/>
</dbReference>
<feature type="region of interest" description="Disordered" evidence="4">
    <location>
        <begin position="148"/>
        <end position="202"/>
    </location>
</feature>